<reference evidence="2" key="5">
    <citation type="journal article" date="2009" name="BMC Genomics">
        <title>High-resolution mapping of plasmid transcriptomes in different host bacteria.</title>
        <authorList>
            <person name="Miyakoshi M."/>
            <person name="Nishida H."/>
            <person name="Shintani M."/>
            <person name="Yamane H."/>
            <person name="Nojiri H."/>
        </authorList>
    </citation>
    <scope>NUCLEOTIDE SEQUENCE</scope>
    <source>
        <strain evidence="2">CA10</strain>
        <plasmid evidence="2">pCAR1.2</plasmid>
    </source>
</reference>
<reference evidence="2" key="7">
    <citation type="journal article" date="2010" name="J. Bacteriol.">
        <title>Pmr, a histone-like protein H1 (H-NS) family protein encoded by the IncP-7 plasmid pCAR1, is a key global regulator that alters host function.</title>
        <authorList>
            <person name="Yun C.S."/>
            <person name="Suzuki C."/>
            <person name="Naito K."/>
            <person name="Takeda T."/>
            <person name="Takahashi Y."/>
            <person name="Sai F."/>
            <person name="Terabayashi T."/>
            <person name="Miyakoshi M."/>
            <person name="Shintani M."/>
            <person name="Nishida H."/>
            <person name="Yamane H."/>
            <person name="Nojiri H."/>
        </authorList>
    </citation>
    <scope>NUCLEOTIDE SEQUENCE</scope>
    <source>
        <strain evidence="2">CA10</strain>
        <plasmid evidence="2">pCAR1.2</plasmid>
    </source>
</reference>
<evidence type="ECO:0000313" key="2">
    <source>
        <dbReference type="EMBL" id="BAH10109.1"/>
    </source>
</evidence>
<dbReference type="EMBL" id="AB474758">
    <property type="protein sequence ID" value="BAH10109.1"/>
    <property type="molecule type" value="Genomic_DNA"/>
</dbReference>
<reference evidence="2" key="2">
    <citation type="journal article" date="2005" name="Biotechnol. Lett.">
        <title>Recipient range of IncP-7 conjugative plasmid pCAR2 from Pseudomonas putida HS01 is broader than from other Pseudomonas strains.</title>
        <authorList>
            <person name="Shintani M."/>
            <person name="Habe H."/>
            <person name="Tsuda M."/>
            <person name="Omori T."/>
            <person name="Yamane H."/>
            <person name="Nojiri H."/>
        </authorList>
    </citation>
    <scope>NUCLEOTIDE SEQUENCE</scope>
    <source>
        <strain evidence="2">CA10</strain>
        <plasmid evidence="2">pCAR1.2</plasmid>
    </source>
</reference>
<feature type="region of interest" description="Disordered" evidence="1">
    <location>
        <begin position="1"/>
        <end position="26"/>
    </location>
</feature>
<reference evidence="2" key="4">
    <citation type="journal article" date="2009" name="Biosci. Biotechnol. Biochem.">
        <title>The complete nucleotide sequence of pCAR2: pCAR2 and pCAR1 were structurally identical IncP-7 carbazole degradative plasmids.</title>
        <authorList>
            <person name="Takahashi Y."/>
            <person name="Shintani M."/>
            <person name="Yamane H."/>
            <person name="Nojiri H."/>
        </authorList>
    </citation>
    <scope>NUCLEOTIDE SEQUENCE</scope>
    <source>
        <strain evidence="2">CA10</strain>
        <plasmid evidence="2">pCAR1.2</plasmid>
    </source>
</reference>
<accession>B7XGV1</accession>
<dbReference type="AlphaFoldDB" id="B7XGV1"/>
<name>B7XGV1_PSEPU</name>
<organism evidence="2">
    <name type="scientific">Pseudomonas putida</name>
    <name type="common">Arthrobacter siderocapsulatus</name>
    <dbReference type="NCBI Taxonomy" id="303"/>
    <lineage>
        <taxon>Bacteria</taxon>
        <taxon>Pseudomonadati</taxon>
        <taxon>Pseudomonadota</taxon>
        <taxon>Gammaproteobacteria</taxon>
        <taxon>Pseudomonadales</taxon>
        <taxon>Pseudomonadaceae</taxon>
        <taxon>Pseudomonas</taxon>
    </lineage>
</organism>
<proteinExistence type="predicted"/>
<geneLocation type="plasmid" evidence="2">
    <name>pCAR1.2</name>
</geneLocation>
<reference evidence="2" key="6">
    <citation type="journal article" date="2010" name="Environ. Microbiol.">
        <title>Response of the Pseudomonas host chromosomal transcriptome to carriage of the IncP-7 plasmid pCAR1.</title>
        <authorList>
            <person name="Shintani M."/>
            <person name="Takahashi Y."/>
            <person name="Tokumaru H."/>
            <person name="Kadota K."/>
            <person name="Hara H."/>
            <person name="Miyakoshi M."/>
            <person name="Naito K."/>
            <person name="Yamane H."/>
            <person name="Nishida H."/>
            <person name="Nojiri H."/>
        </authorList>
    </citation>
    <scope>NUCLEOTIDE SEQUENCE</scope>
    <source>
        <strain evidence="2">CA10</strain>
        <plasmid evidence="2">pCAR1.2</plasmid>
    </source>
</reference>
<sequence>MTATSPPAGDRQPGHPNGKLASSGVSRILTGKRRIGEPSCLLKSYATTGIQLTVRAYKYCWRSQSLPATSRFTPESAMAFPQRG</sequence>
<evidence type="ECO:0000256" key="1">
    <source>
        <dbReference type="SAM" id="MobiDB-lite"/>
    </source>
</evidence>
<reference evidence="2" key="3">
    <citation type="journal article" date="2009" name="Appl. Environ. Microbiol.">
        <title>Carbazole-degradative IncP-7 plasmid pCAR1.2 is structurally unstable in Pseudomonas fluorescens Pf0-1, which accumulates catechol, the intermediate of the carbazole degradation pathway.</title>
        <authorList>
            <person name="Takahashi Y."/>
            <person name="Shintani M."/>
            <person name="Li L."/>
            <person name="Yamane H."/>
            <person name="Nojiri H."/>
        </authorList>
    </citation>
    <scope>NUCLEOTIDE SEQUENCE</scope>
    <source>
        <strain evidence="2">CA10</strain>
        <plasmid evidence="2">pCAR1.2</plasmid>
    </source>
</reference>
<reference evidence="2" key="1">
    <citation type="journal article" date="2005" name="Appl. Microbiol. Biotechnol.">
        <title>Large plasmid pCAR2 and class II transposon Tn4676 are functional mobile genetic elements to distribute the carbazole/dioxin-degradative car gene cluster in different bacteria.</title>
        <authorList>
            <person name="Shintani M."/>
            <person name="Yoshida T."/>
            <person name="Habe H."/>
            <person name="Omori T."/>
            <person name="Nojiri H."/>
        </authorList>
    </citation>
    <scope>NUCLEOTIDE SEQUENCE</scope>
    <source>
        <strain evidence="2">CA10</strain>
        <plasmid evidence="2">pCAR1.2</plasmid>
    </source>
</reference>
<protein>
    <submittedName>
        <fullName evidence="2">Uncharacterized protein</fullName>
    </submittedName>
</protein>
<keyword evidence="2" id="KW-0614">Plasmid</keyword>